<evidence type="ECO:0000259" key="1">
    <source>
        <dbReference type="Pfam" id="PF12728"/>
    </source>
</evidence>
<dbReference type="Pfam" id="PF12728">
    <property type="entry name" value="HTH_17"/>
    <property type="match status" value="1"/>
</dbReference>
<keyword evidence="3" id="KW-1185">Reference proteome</keyword>
<proteinExistence type="predicted"/>
<evidence type="ECO:0000313" key="2">
    <source>
        <dbReference type="EMBL" id="QDU19988.1"/>
    </source>
</evidence>
<organism evidence="2 3">
    <name type="scientific">Urbifossiella limnaea</name>
    <dbReference type="NCBI Taxonomy" id="2528023"/>
    <lineage>
        <taxon>Bacteria</taxon>
        <taxon>Pseudomonadati</taxon>
        <taxon>Planctomycetota</taxon>
        <taxon>Planctomycetia</taxon>
        <taxon>Gemmatales</taxon>
        <taxon>Gemmataceae</taxon>
        <taxon>Urbifossiella</taxon>
    </lineage>
</organism>
<dbReference type="KEGG" id="uli:ETAA1_19310"/>
<sequence length="81" mass="8808">MPTHDPVPPVLDALADASLDLPDVAKLIKVSDRTARRLDAERAVPGRFTIGRLVRYHRELVLEWIVAGCPVPDAGKGVTRG</sequence>
<accession>A0A517XR47</accession>
<dbReference type="RefSeq" id="WP_145236788.1">
    <property type="nucleotide sequence ID" value="NZ_CP036273.1"/>
</dbReference>
<dbReference type="EMBL" id="CP036273">
    <property type="protein sequence ID" value="QDU19988.1"/>
    <property type="molecule type" value="Genomic_DNA"/>
</dbReference>
<dbReference type="Proteomes" id="UP000319576">
    <property type="component" value="Chromosome"/>
</dbReference>
<reference evidence="2 3" key="1">
    <citation type="submission" date="2019-02" db="EMBL/GenBank/DDBJ databases">
        <title>Deep-cultivation of Planctomycetes and their phenomic and genomic characterization uncovers novel biology.</title>
        <authorList>
            <person name="Wiegand S."/>
            <person name="Jogler M."/>
            <person name="Boedeker C."/>
            <person name="Pinto D."/>
            <person name="Vollmers J."/>
            <person name="Rivas-Marin E."/>
            <person name="Kohn T."/>
            <person name="Peeters S.H."/>
            <person name="Heuer A."/>
            <person name="Rast P."/>
            <person name="Oberbeckmann S."/>
            <person name="Bunk B."/>
            <person name="Jeske O."/>
            <person name="Meyerdierks A."/>
            <person name="Storesund J.E."/>
            <person name="Kallscheuer N."/>
            <person name="Luecker S."/>
            <person name="Lage O.M."/>
            <person name="Pohl T."/>
            <person name="Merkel B.J."/>
            <person name="Hornburger P."/>
            <person name="Mueller R.-W."/>
            <person name="Bruemmer F."/>
            <person name="Labrenz M."/>
            <person name="Spormann A.M."/>
            <person name="Op den Camp H."/>
            <person name="Overmann J."/>
            <person name="Amann R."/>
            <person name="Jetten M.S.M."/>
            <person name="Mascher T."/>
            <person name="Medema M.H."/>
            <person name="Devos D.P."/>
            <person name="Kaster A.-K."/>
            <person name="Ovreas L."/>
            <person name="Rohde M."/>
            <person name="Galperin M.Y."/>
            <person name="Jogler C."/>
        </authorList>
    </citation>
    <scope>NUCLEOTIDE SEQUENCE [LARGE SCALE GENOMIC DNA]</scope>
    <source>
        <strain evidence="2 3">ETA_A1</strain>
    </source>
</reference>
<protein>
    <recommendedName>
        <fullName evidence="1">Helix-turn-helix domain-containing protein</fullName>
    </recommendedName>
</protein>
<name>A0A517XR47_9BACT</name>
<evidence type="ECO:0000313" key="3">
    <source>
        <dbReference type="Proteomes" id="UP000319576"/>
    </source>
</evidence>
<gene>
    <name evidence="2" type="ORF">ETAA1_19310</name>
</gene>
<dbReference type="InterPro" id="IPR041657">
    <property type="entry name" value="HTH_17"/>
</dbReference>
<dbReference type="OrthoDB" id="291753at2"/>
<feature type="domain" description="Helix-turn-helix" evidence="1">
    <location>
        <begin position="19"/>
        <end position="65"/>
    </location>
</feature>
<dbReference type="AlphaFoldDB" id="A0A517XR47"/>